<gene>
    <name evidence="4" type="ordered locus">RHA1_ro05020</name>
</gene>
<dbReference type="HOGENOM" id="CLU_066192_44_0_11"/>
<dbReference type="InterPro" id="IPR010982">
    <property type="entry name" value="Lambda_DNA-bd_dom_sf"/>
</dbReference>
<dbReference type="InterPro" id="IPR001387">
    <property type="entry name" value="Cro/C1-type_HTH"/>
</dbReference>
<dbReference type="SUPFAM" id="SSF47413">
    <property type="entry name" value="lambda repressor-like DNA-binding domains"/>
    <property type="match status" value="1"/>
</dbReference>
<dbReference type="Proteomes" id="UP000008710">
    <property type="component" value="Chromosome"/>
</dbReference>
<dbReference type="GO" id="GO:0003677">
    <property type="term" value="F:DNA binding"/>
    <property type="evidence" value="ECO:0007669"/>
    <property type="project" value="UniProtKB-KW"/>
</dbReference>
<dbReference type="CDD" id="cd00093">
    <property type="entry name" value="HTH_XRE"/>
    <property type="match status" value="1"/>
</dbReference>
<sequence>MRPGGEEVDGGLRHPLRCIPLTNCWVFTTLCCMSPVRRGDALPIYNRIGVLRAERGMSRAQLAGLIDVNPQTVGALERGDHYPSLDLAFRISWVFELPVEAIFSRTEFGPLSTELYRTDRPPSTTGNGESSDA</sequence>
<dbReference type="EMBL" id="CP000431">
    <property type="protein sequence ID" value="ABG96801.1"/>
    <property type="molecule type" value="Genomic_DNA"/>
</dbReference>
<evidence type="ECO:0000256" key="2">
    <source>
        <dbReference type="SAM" id="MobiDB-lite"/>
    </source>
</evidence>
<keyword evidence="1" id="KW-0238">DNA-binding</keyword>
<proteinExistence type="predicted"/>
<evidence type="ECO:0000259" key="3">
    <source>
        <dbReference type="PROSITE" id="PS50943"/>
    </source>
</evidence>
<dbReference type="eggNOG" id="COG1476">
    <property type="taxonomic scope" value="Bacteria"/>
</dbReference>
<dbReference type="Gene3D" id="1.10.260.40">
    <property type="entry name" value="lambda repressor-like DNA-binding domains"/>
    <property type="match status" value="1"/>
</dbReference>
<dbReference type="AlphaFoldDB" id="Q0S6N5"/>
<dbReference type="PANTHER" id="PTHR46558">
    <property type="entry name" value="TRACRIPTIONAL REGULATORY PROTEIN-RELATED-RELATED"/>
    <property type="match status" value="1"/>
</dbReference>
<dbReference type="Pfam" id="PF01381">
    <property type="entry name" value="HTH_3"/>
    <property type="match status" value="1"/>
</dbReference>
<protein>
    <submittedName>
        <fullName evidence="4">Possible transcriptional regulator</fullName>
    </submittedName>
</protein>
<evidence type="ECO:0000313" key="4">
    <source>
        <dbReference type="EMBL" id="ABG96801.1"/>
    </source>
</evidence>
<feature type="domain" description="HTH cro/C1-type" evidence="3">
    <location>
        <begin position="51"/>
        <end position="102"/>
    </location>
</feature>
<organism evidence="4 5">
    <name type="scientific">Rhodococcus jostii (strain RHA1)</name>
    <dbReference type="NCBI Taxonomy" id="101510"/>
    <lineage>
        <taxon>Bacteria</taxon>
        <taxon>Bacillati</taxon>
        <taxon>Actinomycetota</taxon>
        <taxon>Actinomycetes</taxon>
        <taxon>Mycobacteriales</taxon>
        <taxon>Nocardiaceae</taxon>
        <taxon>Rhodococcus</taxon>
    </lineage>
</organism>
<evidence type="ECO:0000256" key="1">
    <source>
        <dbReference type="ARBA" id="ARBA00023125"/>
    </source>
</evidence>
<feature type="compositionally biased region" description="Polar residues" evidence="2">
    <location>
        <begin position="121"/>
        <end position="133"/>
    </location>
</feature>
<feature type="region of interest" description="Disordered" evidence="2">
    <location>
        <begin position="114"/>
        <end position="133"/>
    </location>
</feature>
<dbReference type="KEGG" id="rha:RHA1_ro05020"/>
<dbReference type="PANTHER" id="PTHR46558:SF4">
    <property type="entry name" value="DNA-BIDING PHAGE PROTEIN"/>
    <property type="match status" value="1"/>
</dbReference>
<dbReference type="PROSITE" id="PS50943">
    <property type="entry name" value="HTH_CROC1"/>
    <property type="match status" value="1"/>
</dbReference>
<dbReference type="SMART" id="SM00530">
    <property type="entry name" value="HTH_XRE"/>
    <property type="match status" value="1"/>
</dbReference>
<accession>Q0S6N5</accession>
<evidence type="ECO:0000313" key="5">
    <source>
        <dbReference type="Proteomes" id="UP000008710"/>
    </source>
</evidence>
<name>Q0S6N5_RHOJR</name>
<reference evidence="5" key="1">
    <citation type="journal article" date="2006" name="Proc. Natl. Acad. Sci. U.S.A.">
        <title>The complete genome of Rhodococcus sp. RHA1 provides insights into a catabolic powerhouse.</title>
        <authorList>
            <person name="McLeod M.P."/>
            <person name="Warren R.L."/>
            <person name="Hsiao W.W.L."/>
            <person name="Araki N."/>
            <person name="Myhre M."/>
            <person name="Fernandes C."/>
            <person name="Miyazawa D."/>
            <person name="Wong W."/>
            <person name="Lillquist A.L."/>
            <person name="Wang D."/>
            <person name="Dosanjh M."/>
            <person name="Hara H."/>
            <person name="Petrescu A."/>
            <person name="Morin R.D."/>
            <person name="Yang G."/>
            <person name="Stott J.M."/>
            <person name="Schein J.E."/>
            <person name="Shin H."/>
            <person name="Smailus D."/>
            <person name="Siddiqui A.S."/>
            <person name="Marra M.A."/>
            <person name="Jones S.J.M."/>
            <person name="Holt R."/>
            <person name="Brinkman F.S.L."/>
            <person name="Miyauchi K."/>
            <person name="Fukuda M."/>
            <person name="Davies J.E."/>
            <person name="Mohn W.W."/>
            <person name="Eltis L.D."/>
        </authorList>
    </citation>
    <scope>NUCLEOTIDE SEQUENCE [LARGE SCALE GENOMIC DNA]</scope>
    <source>
        <strain evidence="5">RHA1</strain>
    </source>
</reference>